<protein>
    <recommendedName>
        <fullName evidence="5">Protein kinase domain-containing protein</fullName>
    </recommendedName>
</protein>
<dbReference type="Gene3D" id="1.10.510.10">
    <property type="entry name" value="Transferase(Phosphotransferase) domain 1"/>
    <property type="match status" value="2"/>
</dbReference>
<dbReference type="GO" id="GO:0004672">
    <property type="term" value="F:protein kinase activity"/>
    <property type="evidence" value="ECO:0007669"/>
    <property type="project" value="InterPro"/>
</dbReference>
<dbReference type="GO" id="GO:0005524">
    <property type="term" value="F:ATP binding"/>
    <property type="evidence" value="ECO:0007669"/>
    <property type="project" value="UniProtKB-KW"/>
</dbReference>
<dbReference type="PANTHER" id="PTHR45832:SF22">
    <property type="entry name" value="SERINE_THREONINE-PROTEIN KINASE SAMKA-RELATED"/>
    <property type="match status" value="1"/>
</dbReference>
<sequence>MEAVVKLNRKLGVGGRGVVYEGFDHARGHFVAIKELAYMEPSVADEEDTELAAILTELAYMREAQHPNLVEYYGARRSPIGIQIIMEYVSGGSLDYVLKRCGPVRETVARAYTRDVLEALHYLHKTMHVCHRDVKPANILITPDGRCKLADFGVAKYVEVMTPTHSAHAARDSQGVGEAEGSTSPRHRNDERQCYLQTAVGTPWYMAPEVINGGVEDDDDEDVALDDAYALTVGGNASNGSSSEDWTSSGLVHTASHPLASTPPLYSSSNYYNPLKRIVKKGRLGARSVGYTTSADIWSVGVTVYEMVTGTKPFGADLSNPSAVLFRIANCAASPPQLPAGVHVSVELHNFLDLCFVYDKDLRATAAELLGHPWLQPARKGSNRGGVSASGAKQPHRVLSNAENLSHSDMRVDECEPVQRHQQPAARRTVFDGVPLLDAIDLPAYPAMTAASSLVSSAVTECGAGGEGVYPPPLTSSSGCAQHRLHRLSCSSVPRGSPSILMSPPPSSVSVAEQAEASSRYAAVRQRIGHTRATNSARTAVSAAAPDAQSSAGILLSTYGEFVDLLTRP</sequence>
<dbReference type="CDD" id="cd06606">
    <property type="entry name" value="STKc_MAPKKK"/>
    <property type="match status" value="1"/>
</dbReference>
<reference evidence="6 7" key="1">
    <citation type="submission" date="2024-02" db="EMBL/GenBank/DDBJ databases">
        <title>FIRST GENOME SEQUENCES OF Leishmania (Viannia) shawi, Leishmania (Viannia) lindenbergi AND Leishmania (Viannia) utingensis.</title>
        <authorList>
            <person name="Resadore F."/>
            <person name="Custodio M.G.F."/>
            <person name="Boite M.C."/>
            <person name="Cupolillo E."/>
            <person name="Ferreira G.E.M."/>
        </authorList>
    </citation>
    <scope>NUCLEOTIDE SEQUENCE [LARGE SCALE GENOMIC DNA]</scope>
    <source>
        <strain evidence="6 7">MHOM/BR/1966/M15733</strain>
    </source>
</reference>
<evidence type="ECO:0000313" key="6">
    <source>
        <dbReference type="EMBL" id="KAL0502975.1"/>
    </source>
</evidence>
<dbReference type="InterPro" id="IPR051931">
    <property type="entry name" value="PAK3-like"/>
</dbReference>
<proteinExistence type="inferred from homology"/>
<dbReference type="SMART" id="SM00220">
    <property type="entry name" value="S_TKc"/>
    <property type="match status" value="1"/>
</dbReference>
<dbReference type="PANTHER" id="PTHR45832">
    <property type="entry name" value="SERINE/THREONINE-PROTEIN KINASE SAMKA-RELATED-RELATED"/>
    <property type="match status" value="1"/>
</dbReference>
<dbReference type="PROSITE" id="PS00108">
    <property type="entry name" value="PROTEIN_KINASE_ST"/>
    <property type="match status" value="1"/>
</dbReference>
<comment type="caution">
    <text evidence="6">The sequence shown here is derived from an EMBL/GenBank/DDBJ whole genome shotgun (WGS) entry which is preliminary data.</text>
</comment>
<dbReference type="EMBL" id="JBAMZK010000027">
    <property type="protein sequence ID" value="KAL0502975.1"/>
    <property type="molecule type" value="Genomic_DNA"/>
</dbReference>
<feature type="domain" description="Protein kinase" evidence="5">
    <location>
        <begin position="5"/>
        <end position="375"/>
    </location>
</feature>
<name>A0AAW3ABK0_9TRYP</name>
<organism evidence="6 7">
    <name type="scientific">Leishmania lindenbergi</name>
    <dbReference type="NCBI Taxonomy" id="651832"/>
    <lineage>
        <taxon>Eukaryota</taxon>
        <taxon>Discoba</taxon>
        <taxon>Euglenozoa</taxon>
        <taxon>Kinetoplastea</taxon>
        <taxon>Metakinetoplastina</taxon>
        <taxon>Trypanosomatida</taxon>
        <taxon>Trypanosomatidae</taxon>
        <taxon>Leishmaniinae</taxon>
        <taxon>Leishmania</taxon>
    </lineage>
</organism>
<gene>
    <name evidence="6" type="ORF">Q4I31_004591</name>
</gene>
<feature type="region of interest" description="Disordered" evidence="4">
    <location>
        <begin position="166"/>
        <end position="190"/>
    </location>
</feature>
<dbReference type="InterPro" id="IPR008271">
    <property type="entry name" value="Ser/Thr_kinase_AS"/>
</dbReference>
<dbReference type="InterPro" id="IPR000719">
    <property type="entry name" value="Prot_kinase_dom"/>
</dbReference>
<keyword evidence="7" id="KW-1185">Reference proteome</keyword>
<dbReference type="Pfam" id="PF00069">
    <property type="entry name" value="Pkinase"/>
    <property type="match status" value="2"/>
</dbReference>
<dbReference type="PROSITE" id="PS50011">
    <property type="entry name" value="PROTEIN_KINASE_DOM"/>
    <property type="match status" value="1"/>
</dbReference>
<comment type="similarity">
    <text evidence="1">Belongs to the protein kinase superfamily. STE Ser/Thr protein kinase family. STE20 subfamily.</text>
</comment>
<dbReference type="InterPro" id="IPR011009">
    <property type="entry name" value="Kinase-like_dom_sf"/>
</dbReference>
<evidence type="ECO:0000256" key="3">
    <source>
        <dbReference type="ARBA" id="ARBA00022840"/>
    </source>
</evidence>
<evidence type="ECO:0000256" key="1">
    <source>
        <dbReference type="ARBA" id="ARBA00008874"/>
    </source>
</evidence>
<evidence type="ECO:0000256" key="4">
    <source>
        <dbReference type="SAM" id="MobiDB-lite"/>
    </source>
</evidence>
<dbReference type="Proteomes" id="UP001500131">
    <property type="component" value="Unassembled WGS sequence"/>
</dbReference>
<evidence type="ECO:0000259" key="5">
    <source>
        <dbReference type="PROSITE" id="PS50011"/>
    </source>
</evidence>
<keyword evidence="2" id="KW-0547">Nucleotide-binding</keyword>
<dbReference type="AlphaFoldDB" id="A0AAW3ABK0"/>
<dbReference type="SUPFAM" id="SSF56112">
    <property type="entry name" value="Protein kinase-like (PK-like)"/>
    <property type="match status" value="1"/>
</dbReference>
<evidence type="ECO:0000313" key="7">
    <source>
        <dbReference type="Proteomes" id="UP001500131"/>
    </source>
</evidence>
<accession>A0AAW3ABK0</accession>
<keyword evidence="3" id="KW-0067">ATP-binding</keyword>
<evidence type="ECO:0000256" key="2">
    <source>
        <dbReference type="ARBA" id="ARBA00022741"/>
    </source>
</evidence>